<name>A0A1H4AV36_9BACT</name>
<dbReference type="Proteomes" id="UP000199041">
    <property type="component" value="Unassembled WGS sequence"/>
</dbReference>
<dbReference type="STRING" id="551991.SAMN05192529_11675"/>
<accession>A0A1H4AV36</accession>
<dbReference type="InterPro" id="IPR006016">
    <property type="entry name" value="UspA"/>
</dbReference>
<evidence type="ECO:0000313" key="2">
    <source>
        <dbReference type="EMBL" id="SEA39482.1"/>
    </source>
</evidence>
<evidence type="ECO:0000313" key="3">
    <source>
        <dbReference type="Proteomes" id="UP000199041"/>
    </source>
</evidence>
<sequence length="284" mass="32093">MKTILVPVDFSEASSGAVDYAVHWAKHYGYSQIILFKVHYESFMDYISTLGIGYSFMGKDASTQYRKASSKLLKNLQKKAVSQLTGQDNIQIRTATSDLPLMRAIMEILLQHPDIQLITVGSDHTRSSEPGFITTSIVKIARISPVKVLIVPEGYRYTPIKKILVPCDLQHMKHLGKLEQYSSMISEHSALTVLNIYKDPAQQNDQMIQEWKDKLHSYFKGNALHLFHSYDHDTLHGVLDFVANNPTDLIVALPGTHSFLYYMANKSLSEGIYKNTSQALLLLK</sequence>
<feature type="domain" description="UspA" evidence="1">
    <location>
        <begin position="1"/>
        <end position="152"/>
    </location>
</feature>
<organism evidence="2 3">
    <name type="scientific">Arachidicoccus rhizosphaerae</name>
    <dbReference type="NCBI Taxonomy" id="551991"/>
    <lineage>
        <taxon>Bacteria</taxon>
        <taxon>Pseudomonadati</taxon>
        <taxon>Bacteroidota</taxon>
        <taxon>Chitinophagia</taxon>
        <taxon>Chitinophagales</taxon>
        <taxon>Chitinophagaceae</taxon>
        <taxon>Arachidicoccus</taxon>
    </lineage>
</organism>
<evidence type="ECO:0000259" key="1">
    <source>
        <dbReference type="Pfam" id="PF00582"/>
    </source>
</evidence>
<dbReference type="OrthoDB" id="9788959at2"/>
<dbReference type="RefSeq" id="WP_091399492.1">
    <property type="nucleotide sequence ID" value="NZ_FNQY01000016.1"/>
</dbReference>
<dbReference type="AlphaFoldDB" id="A0A1H4AV36"/>
<gene>
    <name evidence="2" type="ORF">SAMN05192529_11675</name>
</gene>
<proteinExistence type="predicted"/>
<dbReference type="Gene3D" id="3.40.50.12370">
    <property type="match status" value="1"/>
</dbReference>
<dbReference type="CDD" id="cd00293">
    <property type="entry name" value="USP-like"/>
    <property type="match status" value="1"/>
</dbReference>
<dbReference type="SUPFAM" id="SSF52402">
    <property type="entry name" value="Adenine nucleotide alpha hydrolases-like"/>
    <property type="match status" value="1"/>
</dbReference>
<dbReference type="EMBL" id="FNQY01000016">
    <property type="protein sequence ID" value="SEA39482.1"/>
    <property type="molecule type" value="Genomic_DNA"/>
</dbReference>
<reference evidence="2 3" key="1">
    <citation type="submission" date="2016-10" db="EMBL/GenBank/DDBJ databases">
        <authorList>
            <person name="de Groot N.N."/>
        </authorList>
    </citation>
    <scope>NUCLEOTIDE SEQUENCE [LARGE SCALE GENOMIC DNA]</scope>
    <source>
        <strain evidence="2 3">Vu-144</strain>
    </source>
</reference>
<keyword evidence="3" id="KW-1185">Reference proteome</keyword>
<dbReference type="Pfam" id="PF00582">
    <property type="entry name" value="Usp"/>
    <property type="match status" value="1"/>
</dbReference>
<protein>
    <submittedName>
        <fullName evidence="2">Nucleotide-binding universal stress protein, UspA family</fullName>
    </submittedName>
</protein>